<dbReference type="AlphaFoldDB" id="A0A2W5WKM2"/>
<feature type="domain" description="Lsr2 DNA-binding" evidence="4">
    <location>
        <begin position="74"/>
        <end position="110"/>
    </location>
</feature>
<evidence type="ECO:0000259" key="3">
    <source>
        <dbReference type="Pfam" id="PF11774"/>
    </source>
</evidence>
<dbReference type="Proteomes" id="UP000248783">
    <property type="component" value="Unassembled WGS sequence"/>
</dbReference>
<dbReference type="GO" id="GO:0016746">
    <property type="term" value="F:acyltransferase activity"/>
    <property type="evidence" value="ECO:0007669"/>
    <property type="project" value="InterPro"/>
</dbReference>
<proteinExistence type="predicted"/>
<dbReference type="Gene3D" id="4.10.320.10">
    <property type="entry name" value="E3-binding domain"/>
    <property type="match status" value="1"/>
</dbReference>
<evidence type="ECO:0000256" key="1">
    <source>
        <dbReference type="ARBA" id="ARBA00023125"/>
    </source>
</evidence>
<reference evidence="5 6" key="1">
    <citation type="submission" date="2018-06" db="EMBL/GenBank/DDBJ databases">
        <title>Whole genome sequencing of a novel hydrocarbon degrading bacterial strain, PW21 isolated from oil contaminated produced water sample.</title>
        <authorList>
            <person name="Nagkirti P."/>
            <person name="Shaikh A."/>
            <person name="Gowdaman V."/>
            <person name="Engineer A.E."/>
            <person name="Dagar S."/>
            <person name="Dhakephalkar P.K."/>
        </authorList>
    </citation>
    <scope>NUCLEOTIDE SEQUENCE [LARGE SCALE GENOMIC DNA]</scope>
    <source>
        <strain evidence="5 6">PW21</strain>
    </source>
</reference>
<dbReference type="InterPro" id="IPR055370">
    <property type="entry name" value="Lsr2_DNA-bd"/>
</dbReference>
<organism evidence="5 6">
    <name type="scientific">Xylanimonas oleitrophica</name>
    <dbReference type="NCBI Taxonomy" id="2607479"/>
    <lineage>
        <taxon>Bacteria</taxon>
        <taxon>Bacillati</taxon>
        <taxon>Actinomycetota</taxon>
        <taxon>Actinomycetes</taxon>
        <taxon>Micrococcales</taxon>
        <taxon>Promicromonosporaceae</taxon>
        <taxon>Xylanimonas</taxon>
    </lineage>
</organism>
<dbReference type="Pfam" id="PF23359">
    <property type="entry name" value="Lsr2_DNA-bd"/>
    <property type="match status" value="1"/>
</dbReference>
<name>A0A2W5WKM2_9MICO</name>
<accession>A0A2W5WKM2</accession>
<evidence type="ECO:0000256" key="2">
    <source>
        <dbReference type="SAM" id="MobiDB-lite"/>
    </source>
</evidence>
<dbReference type="InterPro" id="IPR042261">
    <property type="entry name" value="Lsr2-like_dimerization"/>
</dbReference>
<protein>
    <submittedName>
        <fullName evidence="5">Lsr2 family protein</fullName>
    </submittedName>
</protein>
<dbReference type="InterPro" id="IPR036625">
    <property type="entry name" value="E3-bd_dom_sf"/>
</dbReference>
<evidence type="ECO:0000313" key="5">
    <source>
        <dbReference type="EMBL" id="PZR51602.1"/>
    </source>
</evidence>
<comment type="caution">
    <text evidence="5">The sequence shown here is derived from an EMBL/GenBank/DDBJ whole genome shotgun (WGS) entry which is preliminary data.</text>
</comment>
<dbReference type="GO" id="GO:0003677">
    <property type="term" value="F:DNA binding"/>
    <property type="evidence" value="ECO:0007669"/>
    <property type="project" value="UniProtKB-KW"/>
</dbReference>
<dbReference type="RefSeq" id="WP_111252197.1">
    <property type="nucleotide sequence ID" value="NZ_QKWH01000019.1"/>
</dbReference>
<keyword evidence="1" id="KW-0238">DNA-binding</keyword>
<sequence length="111" mass="12009">MVQKTQVVLFDDIDGSEADETVSFALDGVSYEIDLTSAHAAELRDALATWVGHARKTTGRAGSAQRGTSRRGGADRAQLGKIREWAKENGYQVSDRGRISAEVMNAFEAAH</sequence>
<dbReference type="InterPro" id="IPR024412">
    <property type="entry name" value="Lsr2_dim_dom"/>
</dbReference>
<keyword evidence="6" id="KW-1185">Reference proteome</keyword>
<feature type="domain" description="Lsr2 dimerization" evidence="3">
    <location>
        <begin position="1"/>
        <end position="57"/>
    </location>
</feature>
<evidence type="ECO:0000313" key="6">
    <source>
        <dbReference type="Proteomes" id="UP000248783"/>
    </source>
</evidence>
<gene>
    <name evidence="5" type="ORF">DNL40_15650</name>
</gene>
<dbReference type="Gene3D" id="3.30.60.230">
    <property type="entry name" value="Lsr2, dimerization domain"/>
    <property type="match status" value="1"/>
</dbReference>
<dbReference type="Pfam" id="PF11774">
    <property type="entry name" value="Lsr2"/>
    <property type="match status" value="1"/>
</dbReference>
<evidence type="ECO:0000259" key="4">
    <source>
        <dbReference type="Pfam" id="PF23359"/>
    </source>
</evidence>
<feature type="region of interest" description="Disordered" evidence="2">
    <location>
        <begin position="55"/>
        <end position="80"/>
    </location>
</feature>
<dbReference type="EMBL" id="QKWH01000019">
    <property type="protein sequence ID" value="PZR51602.1"/>
    <property type="molecule type" value="Genomic_DNA"/>
</dbReference>